<dbReference type="EMBL" id="UINC01004811">
    <property type="protein sequence ID" value="SVA17016.1"/>
    <property type="molecule type" value="Genomic_DNA"/>
</dbReference>
<dbReference type="AlphaFoldDB" id="A0A381TLQ2"/>
<organism evidence="1">
    <name type="scientific">marine metagenome</name>
    <dbReference type="NCBI Taxonomy" id="408172"/>
    <lineage>
        <taxon>unclassified sequences</taxon>
        <taxon>metagenomes</taxon>
        <taxon>ecological metagenomes</taxon>
    </lineage>
</organism>
<evidence type="ECO:0000313" key="1">
    <source>
        <dbReference type="EMBL" id="SVA17016.1"/>
    </source>
</evidence>
<accession>A0A381TLQ2</accession>
<sequence length="304" mass="32791">MAVGDIITAARYNNLQSRVATIMGNGSGDEGYGQSLNSSQVAVSEKVTATHMSLLFDDIAAGRIHQTNTSPNEIVLIAQTDLIEDSNAINKKGVAQYEGLTTTFENERFSIDVNQGTVEATGTQGQYTTQWNTQLAHIVNVTFTDSDHARHFFNSGSEVRFSANINAPGITEAKTIDWATMLVNMQTIKFDYTETASIGGTGTGSSLGYFDLTTSYQAVFDKAGTGQYTENHYIIEVKGNTAVNPNIITFKINFNDDDPTDPGTPTDEFVQGTLTSVITQFRATGVNVSVPTPTYANDVSSDLT</sequence>
<proteinExistence type="predicted"/>
<protein>
    <submittedName>
        <fullName evidence="1">Uncharacterized protein</fullName>
    </submittedName>
</protein>
<name>A0A381TLQ2_9ZZZZ</name>
<reference evidence="1" key="1">
    <citation type="submission" date="2018-05" db="EMBL/GenBank/DDBJ databases">
        <authorList>
            <person name="Lanie J.A."/>
            <person name="Ng W.-L."/>
            <person name="Kazmierczak K.M."/>
            <person name="Andrzejewski T.M."/>
            <person name="Davidsen T.M."/>
            <person name="Wayne K.J."/>
            <person name="Tettelin H."/>
            <person name="Glass J.I."/>
            <person name="Rusch D."/>
            <person name="Podicherti R."/>
            <person name="Tsui H.-C.T."/>
            <person name="Winkler M.E."/>
        </authorList>
    </citation>
    <scope>NUCLEOTIDE SEQUENCE</scope>
</reference>
<gene>
    <name evidence="1" type="ORF">METZ01_LOCUS69870</name>
</gene>